<keyword evidence="5" id="KW-0804">Transcription</keyword>
<evidence type="ECO:0000256" key="7">
    <source>
        <dbReference type="SAM" id="MobiDB-lite"/>
    </source>
</evidence>
<evidence type="ECO:0000313" key="10">
    <source>
        <dbReference type="Proteomes" id="UP001203852"/>
    </source>
</evidence>
<dbReference type="AlphaFoldDB" id="A0AAN6E782"/>
<proteinExistence type="predicted"/>
<dbReference type="InterPro" id="IPR036864">
    <property type="entry name" value="Zn2-C6_fun-type_DNA-bd_sf"/>
</dbReference>
<dbReference type="PROSITE" id="PS00463">
    <property type="entry name" value="ZN2_CY6_FUNGAL_1"/>
    <property type="match status" value="1"/>
</dbReference>
<evidence type="ECO:0000256" key="6">
    <source>
        <dbReference type="ARBA" id="ARBA00023242"/>
    </source>
</evidence>
<keyword evidence="10" id="KW-1185">Reference proteome</keyword>
<organism evidence="9 10">
    <name type="scientific">Exophiala viscosa</name>
    <dbReference type="NCBI Taxonomy" id="2486360"/>
    <lineage>
        <taxon>Eukaryota</taxon>
        <taxon>Fungi</taxon>
        <taxon>Dikarya</taxon>
        <taxon>Ascomycota</taxon>
        <taxon>Pezizomycotina</taxon>
        <taxon>Eurotiomycetes</taxon>
        <taxon>Chaetothyriomycetidae</taxon>
        <taxon>Chaetothyriales</taxon>
        <taxon>Herpotrichiellaceae</taxon>
        <taxon>Exophiala</taxon>
    </lineage>
</organism>
<feature type="region of interest" description="Disordered" evidence="7">
    <location>
        <begin position="83"/>
        <end position="102"/>
    </location>
</feature>
<protein>
    <recommendedName>
        <fullName evidence="8">Zn(2)-C6 fungal-type domain-containing protein</fullName>
    </recommendedName>
</protein>
<dbReference type="PROSITE" id="PS50048">
    <property type="entry name" value="ZN2_CY6_FUNGAL_2"/>
    <property type="match status" value="1"/>
</dbReference>
<evidence type="ECO:0000256" key="4">
    <source>
        <dbReference type="ARBA" id="ARBA00023125"/>
    </source>
</evidence>
<dbReference type="Gene3D" id="4.10.240.10">
    <property type="entry name" value="Zn(2)-C6 fungal-type DNA-binding domain"/>
    <property type="match status" value="1"/>
</dbReference>
<dbReference type="PANTHER" id="PTHR36206:SF12">
    <property type="entry name" value="ASPERCRYPTIN BIOSYNTHESIS CLUSTER-SPECIFIC TRANSCRIPTION REGULATOR ATNN-RELATED"/>
    <property type="match status" value="1"/>
</dbReference>
<dbReference type="Pfam" id="PF00172">
    <property type="entry name" value="Zn_clus"/>
    <property type="match status" value="1"/>
</dbReference>
<evidence type="ECO:0000256" key="3">
    <source>
        <dbReference type="ARBA" id="ARBA00023015"/>
    </source>
</evidence>
<accession>A0AAN6E782</accession>
<dbReference type="GO" id="GO:0008270">
    <property type="term" value="F:zinc ion binding"/>
    <property type="evidence" value="ECO:0007669"/>
    <property type="project" value="InterPro"/>
</dbReference>
<comment type="caution">
    <text evidence="9">The sequence shown here is derived from an EMBL/GenBank/DDBJ whole genome shotgun (WGS) entry which is preliminary data.</text>
</comment>
<evidence type="ECO:0000256" key="2">
    <source>
        <dbReference type="ARBA" id="ARBA00022833"/>
    </source>
</evidence>
<evidence type="ECO:0000259" key="8">
    <source>
        <dbReference type="PROSITE" id="PS50048"/>
    </source>
</evidence>
<reference evidence="9" key="1">
    <citation type="journal article" date="2022" name="bioRxiv">
        <title>Deciphering the potential niche of two novel black yeast fungi from a biological soil crust based on their genomes, phenotypes, and melanin regulation.</title>
        <authorList>
            <consortium name="DOE Joint Genome Institute"/>
            <person name="Carr E.C."/>
            <person name="Barton Q."/>
            <person name="Grambo S."/>
            <person name="Sullivan M."/>
            <person name="Renfro C.M."/>
            <person name="Kuo A."/>
            <person name="Pangilinan J."/>
            <person name="Lipzen A."/>
            <person name="Keymanesh K."/>
            <person name="Savage E."/>
            <person name="Barry K."/>
            <person name="Grigoriev I.V."/>
            <person name="Riekhof W.R."/>
            <person name="Harris S.S."/>
        </authorList>
    </citation>
    <scope>NUCLEOTIDE SEQUENCE</scope>
    <source>
        <strain evidence="9">JF 03-4F</strain>
    </source>
</reference>
<dbReference type="GO" id="GO:0003677">
    <property type="term" value="F:DNA binding"/>
    <property type="evidence" value="ECO:0007669"/>
    <property type="project" value="UniProtKB-KW"/>
</dbReference>
<dbReference type="PANTHER" id="PTHR36206">
    <property type="entry name" value="ASPERCRYPTIN BIOSYNTHESIS CLUSTER-SPECIFIC TRANSCRIPTION REGULATOR ATNN-RELATED"/>
    <property type="match status" value="1"/>
</dbReference>
<dbReference type="Proteomes" id="UP001203852">
    <property type="component" value="Unassembled WGS sequence"/>
</dbReference>
<feature type="region of interest" description="Disordered" evidence="7">
    <location>
        <begin position="539"/>
        <end position="558"/>
    </location>
</feature>
<keyword evidence="2" id="KW-0862">Zinc</keyword>
<dbReference type="GO" id="GO:0000981">
    <property type="term" value="F:DNA-binding transcription factor activity, RNA polymerase II-specific"/>
    <property type="evidence" value="ECO:0007669"/>
    <property type="project" value="InterPro"/>
</dbReference>
<dbReference type="EMBL" id="MU404350">
    <property type="protein sequence ID" value="KAI1618334.1"/>
    <property type="molecule type" value="Genomic_DNA"/>
</dbReference>
<feature type="domain" description="Zn(2)-C6 fungal-type" evidence="8">
    <location>
        <begin position="20"/>
        <end position="48"/>
    </location>
</feature>
<evidence type="ECO:0000313" key="9">
    <source>
        <dbReference type="EMBL" id="KAI1618334.1"/>
    </source>
</evidence>
<name>A0AAN6E782_9EURO</name>
<dbReference type="CDD" id="cd00067">
    <property type="entry name" value="GAL4"/>
    <property type="match status" value="1"/>
</dbReference>
<dbReference type="Pfam" id="PF11951">
    <property type="entry name" value="Fungal_trans_2"/>
    <property type="match status" value="1"/>
</dbReference>
<dbReference type="InterPro" id="IPR052360">
    <property type="entry name" value="Transcr_Regulatory_Proteins"/>
</dbReference>
<dbReference type="SMART" id="SM00066">
    <property type="entry name" value="GAL4"/>
    <property type="match status" value="1"/>
</dbReference>
<sequence length="618" mass="69166">MPTPRPPARQRKWAPKVRTGCKTCKVRKKKCDETKPHCLRCVKDKFTCDGYTTPKTWVFEPTSKQHDDGAGDATVTAEVAQTTETASVSPNSRSATTSLSDTPGFEHATSLVTDRTYFEPTTTSVADVLCFEQGAATYVLSSGSGSVGQDYLSLPLVQQDHGRLGENYNDSTQPASLVRHGERRSITVAEHLSMMQPSTPWSSETDRNFCQYFLLEFAPLLATTSQWRYFWHAAVPQAAWLNPSINHAVIAVAATYESRRSGVDRTELILHRTNLAIREFAADSVSPDMALIMCRLFSSMAQCQGDVRTAAMHMTSGQKILRDATRSGKAKSEIMKIMAPTVLALTTDEIGDDEDVGARFSGDKWFAFAVLKDIRTRYGRLLHSWTEEQWDGIDAPASGVLSIAWSTLTQAFSSALYPDVVVFGPDDPVTPVWQIRFQLRDAGRLLSLDELDVEFDVLIHDLDCHFGRLDGRLRLSEELKDRLKRLVENYVVQASVVEPRMTAGTFWHQYTHQQCYIQRHLERLDQCLPDDLPRLEGGRVSNDDVISESTGGSVEGPGADLERRKREYYLEHVCHHRSGFVPLPSGGPTMGWMAERTRTMATTKSLRRLASTICVHHR</sequence>
<keyword evidence="1" id="KW-0479">Metal-binding</keyword>
<keyword evidence="6" id="KW-0539">Nucleus</keyword>
<dbReference type="InterPro" id="IPR001138">
    <property type="entry name" value="Zn2Cys6_DnaBD"/>
</dbReference>
<keyword evidence="3" id="KW-0805">Transcription regulation</keyword>
<evidence type="ECO:0000256" key="1">
    <source>
        <dbReference type="ARBA" id="ARBA00022723"/>
    </source>
</evidence>
<evidence type="ECO:0000256" key="5">
    <source>
        <dbReference type="ARBA" id="ARBA00023163"/>
    </source>
</evidence>
<feature type="compositionally biased region" description="Polar residues" evidence="7">
    <location>
        <begin position="87"/>
        <end position="101"/>
    </location>
</feature>
<keyword evidence="4" id="KW-0238">DNA-binding</keyword>
<gene>
    <name evidence="9" type="ORF">EDD36DRAFT_28823</name>
</gene>
<dbReference type="SUPFAM" id="SSF57701">
    <property type="entry name" value="Zn2/Cys6 DNA-binding domain"/>
    <property type="match status" value="1"/>
</dbReference>
<dbReference type="InterPro" id="IPR021858">
    <property type="entry name" value="Fun_TF"/>
</dbReference>